<dbReference type="RefSeq" id="XP_070883253.1">
    <property type="nucleotide sequence ID" value="XM_071025814.1"/>
</dbReference>
<accession>A0ABR4LI98</accession>
<dbReference type="InterPro" id="IPR001128">
    <property type="entry name" value="Cyt_P450"/>
</dbReference>
<dbReference type="PANTHER" id="PTHR24305:SF222">
    <property type="entry name" value="CYTOCHROME P450 MONOOXYGENASE STCS"/>
    <property type="match status" value="1"/>
</dbReference>
<dbReference type="PRINTS" id="PR00463">
    <property type="entry name" value="EP450I"/>
</dbReference>
<dbReference type="Gene3D" id="1.10.630.10">
    <property type="entry name" value="Cytochrome P450"/>
    <property type="match status" value="1"/>
</dbReference>
<sequence>MLLWIAVLTSLPLLTVYLLERTRYFRFKQYARYPQLSPSLLWGHMKALDAVMGQGDRRRHIDQVFLEVDEQLNHPPLFVVDLRPVLHVICVICSHEVAEQISRSTKALPYSVPKGNSMDIFMPLMGPNSLLSADGNEWKSLRKLFNPGFAPQHLVSLLPCILDKVQRFIDILDQHAASREVVSLDKPCINLTFDVIGAVTMDEDLRAQCGPSSQSEIVTVFRQLVETFRADGGTSWDQFKVRTRLHRQRLSKQLDTILRRRVKEKHQEWQTRASTDTKKSRSVLALSLEGVEHLDPDTLDKVSDQIKTFLFAGHDTTSSMLQWAFYELSRTPHALAAVREELDQLFGPQSASSTDDIRKQLLSSRGESLLSRMSYTAAVIKETLRLHPPAGSARTIPVGTGFHVTLPDGQSLCLDGMILHNCETIIQRDERVYGPTKDAFVPERWLDRPGSKDDSSGIPVSAWRPFERGPRNCIGQELANLEARVVFACTLRRYTFTKVGLGAIRRDSEGQPVLGPFGQYEVESELFNIMEVTGKPVDRTQMRIERT</sequence>
<evidence type="ECO:0000256" key="1">
    <source>
        <dbReference type="ARBA" id="ARBA00010617"/>
    </source>
</evidence>
<dbReference type="InterPro" id="IPR050121">
    <property type="entry name" value="Cytochrome_P450_monoxygenase"/>
</dbReference>
<dbReference type="InterPro" id="IPR036396">
    <property type="entry name" value="Cyt_P450_sf"/>
</dbReference>
<gene>
    <name evidence="2" type="ORF">BJX67DRAFT_225401</name>
</gene>
<reference evidence="2 3" key="1">
    <citation type="submission" date="2024-07" db="EMBL/GenBank/DDBJ databases">
        <title>Section-level genome sequencing and comparative genomics of Aspergillus sections Usti and Cavernicolus.</title>
        <authorList>
            <consortium name="Lawrence Berkeley National Laboratory"/>
            <person name="Nybo J.L."/>
            <person name="Vesth T.C."/>
            <person name="Theobald S."/>
            <person name="Frisvad J.C."/>
            <person name="Larsen T.O."/>
            <person name="Kjaerboelling I."/>
            <person name="Rothschild-Mancinelli K."/>
            <person name="Lyhne E.K."/>
            <person name="Kogle M.E."/>
            <person name="Barry K."/>
            <person name="Clum A."/>
            <person name="Na H."/>
            <person name="Ledsgaard L."/>
            <person name="Lin J."/>
            <person name="Lipzen A."/>
            <person name="Kuo A."/>
            <person name="Riley R."/>
            <person name="Mondo S."/>
            <person name="Labutti K."/>
            <person name="Haridas S."/>
            <person name="Pangalinan J."/>
            <person name="Salamov A.A."/>
            <person name="Simmons B.A."/>
            <person name="Magnuson J.K."/>
            <person name="Chen J."/>
            <person name="Drula E."/>
            <person name="Henrissat B."/>
            <person name="Wiebenga A."/>
            <person name="Lubbers R.J."/>
            <person name="Gomes A.C."/>
            <person name="Macurrencykelacurrency M.R."/>
            <person name="Stajich J."/>
            <person name="Grigoriev I.V."/>
            <person name="Mortensen U.H."/>
            <person name="De Vries R.P."/>
            <person name="Baker S.E."/>
            <person name="Andersen M.R."/>
        </authorList>
    </citation>
    <scope>NUCLEOTIDE SEQUENCE [LARGE SCALE GENOMIC DNA]</scope>
    <source>
        <strain evidence="2 3">CBS 449.75</strain>
    </source>
</reference>
<protein>
    <submittedName>
        <fullName evidence="2">Cytochrome P450</fullName>
    </submittedName>
</protein>
<proteinExistence type="inferred from homology"/>
<dbReference type="Pfam" id="PF00067">
    <property type="entry name" value="p450"/>
    <property type="match status" value="1"/>
</dbReference>
<dbReference type="PRINTS" id="PR00385">
    <property type="entry name" value="P450"/>
</dbReference>
<dbReference type="SUPFAM" id="SSF48264">
    <property type="entry name" value="Cytochrome P450"/>
    <property type="match status" value="1"/>
</dbReference>
<organism evidence="2 3">
    <name type="scientific">Aspergillus lucknowensis</name>
    <dbReference type="NCBI Taxonomy" id="176173"/>
    <lineage>
        <taxon>Eukaryota</taxon>
        <taxon>Fungi</taxon>
        <taxon>Dikarya</taxon>
        <taxon>Ascomycota</taxon>
        <taxon>Pezizomycotina</taxon>
        <taxon>Eurotiomycetes</taxon>
        <taxon>Eurotiomycetidae</taxon>
        <taxon>Eurotiales</taxon>
        <taxon>Aspergillaceae</taxon>
        <taxon>Aspergillus</taxon>
        <taxon>Aspergillus subgen. Nidulantes</taxon>
    </lineage>
</organism>
<keyword evidence="3" id="KW-1185">Reference proteome</keyword>
<dbReference type="PANTHER" id="PTHR24305">
    <property type="entry name" value="CYTOCHROME P450"/>
    <property type="match status" value="1"/>
</dbReference>
<dbReference type="InterPro" id="IPR002401">
    <property type="entry name" value="Cyt_P450_E_grp-I"/>
</dbReference>
<dbReference type="EMBL" id="JBFXLQ010000042">
    <property type="protein sequence ID" value="KAL2864274.1"/>
    <property type="molecule type" value="Genomic_DNA"/>
</dbReference>
<dbReference type="CDD" id="cd11051">
    <property type="entry name" value="CYP59-like"/>
    <property type="match status" value="1"/>
</dbReference>
<evidence type="ECO:0000313" key="2">
    <source>
        <dbReference type="EMBL" id="KAL2864274.1"/>
    </source>
</evidence>
<comment type="caution">
    <text evidence="2">The sequence shown here is derived from an EMBL/GenBank/DDBJ whole genome shotgun (WGS) entry which is preliminary data.</text>
</comment>
<name>A0ABR4LI98_9EURO</name>
<dbReference type="GeneID" id="98140886"/>
<dbReference type="Proteomes" id="UP001610432">
    <property type="component" value="Unassembled WGS sequence"/>
</dbReference>
<evidence type="ECO:0000313" key="3">
    <source>
        <dbReference type="Proteomes" id="UP001610432"/>
    </source>
</evidence>
<comment type="similarity">
    <text evidence="1">Belongs to the cytochrome P450 family.</text>
</comment>